<gene>
    <name evidence="2" type="ORF">RM541_11610</name>
</gene>
<proteinExistence type="predicted"/>
<evidence type="ECO:0000313" key="3">
    <source>
        <dbReference type="Proteomes" id="UP001253848"/>
    </source>
</evidence>
<dbReference type="RefSeq" id="WP_311500317.1">
    <property type="nucleotide sequence ID" value="NZ_JAVRHN010000008.1"/>
</dbReference>
<sequence length="113" mass="12364">MSEANLLLGNSEKAIDLTNKAIVKKQEDAKNSKVLAGKKSDTDSSDTSNGERDVSLTTLTNIIEVAEIQREVRENPSAVKDTTKLKIRIKNTSWNNPGTGAYLSRQISTQSDQ</sequence>
<dbReference type="Proteomes" id="UP001253848">
    <property type="component" value="Unassembled WGS sequence"/>
</dbReference>
<accession>A0ABU3DV98</accession>
<organism evidence="2 3">
    <name type="scientific">Autumnicola psychrophila</name>
    <dbReference type="NCBI Taxonomy" id="3075592"/>
    <lineage>
        <taxon>Bacteria</taxon>
        <taxon>Pseudomonadati</taxon>
        <taxon>Bacteroidota</taxon>
        <taxon>Flavobacteriia</taxon>
        <taxon>Flavobacteriales</taxon>
        <taxon>Flavobacteriaceae</taxon>
        <taxon>Autumnicola</taxon>
    </lineage>
</organism>
<evidence type="ECO:0000256" key="1">
    <source>
        <dbReference type="SAM" id="MobiDB-lite"/>
    </source>
</evidence>
<feature type="region of interest" description="Disordered" evidence="1">
    <location>
        <begin position="26"/>
        <end position="53"/>
    </location>
</feature>
<keyword evidence="3" id="KW-1185">Reference proteome</keyword>
<reference evidence="2 3" key="1">
    <citation type="submission" date="2023-09" db="EMBL/GenBank/DDBJ databases">
        <authorList>
            <person name="Rey-Velasco X."/>
        </authorList>
    </citation>
    <scope>NUCLEOTIDE SEQUENCE [LARGE SCALE GENOMIC DNA]</scope>
    <source>
        <strain evidence="2 3">F225</strain>
    </source>
</reference>
<name>A0ABU3DV98_9FLAO</name>
<dbReference type="EMBL" id="JAVRHN010000008">
    <property type="protein sequence ID" value="MDT0687012.1"/>
    <property type="molecule type" value="Genomic_DNA"/>
</dbReference>
<comment type="caution">
    <text evidence="2">The sequence shown here is derived from an EMBL/GenBank/DDBJ whole genome shotgun (WGS) entry which is preliminary data.</text>
</comment>
<evidence type="ECO:0000313" key="2">
    <source>
        <dbReference type="EMBL" id="MDT0687012.1"/>
    </source>
</evidence>
<protein>
    <submittedName>
        <fullName evidence="2">Uncharacterized protein</fullName>
    </submittedName>
</protein>